<keyword evidence="7" id="KW-0808">Transferase</keyword>
<evidence type="ECO:0000256" key="16">
    <source>
        <dbReference type="ARBA" id="ARBA00045071"/>
    </source>
</evidence>
<evidence type="ECO:0000256" key="8">
    <source>
        <dbReference type="ARBA" id="ARBA00022692"/>
    </source>
</evidence>
<dbReference type="SUPFAM" id="SSF53756">
    <property type="entry name" value="UDP-Glycosyltransferase/glycogen phosphorylase"/>
    <property type="match status" value="1"/>
</dbReference>
<keyword evidence="5" id="KW-0597">Phosphoprotein</keyword>
<dbReference type="FunFam" id="3.40.50.2000:FF:000096">
    <property type="entry name" value="ALG1, chitobiosyldiphosphodolichol beta-mannosyltransferase"/>
    <property type="match status" value="1"/>
</dbReference>
<evidence type="ECO:0000256" key="4">
    <source>
        <dbReference type="ARBA" id="ARBA00015841"/>
    </source>
</evidence>
<dbReference type="GO" id="GO:0004578">
    <property type="term" value="F:chitobiosyldiphosphodolichol beta-mannosyltransferase activity"/>
    <property type="evidence" value="ECO:0007669"/>
    <property type="project" value="UniProtKB-EC"/>
</dbReference>
<evidence type="ECO:0000256" key="1">
    <source>
        <dbReference type="ARBA" id="ARBA00004389"/>
    </source>
</evidence>
<keyword evidence="12 20" id="KW-0472">Membrane</keyword>
<comment type="subcellular location">
    <subcellularLocation>
        <location evidence="1">Endoplasmic reticulum membrane</location>
        <topology evidence="1">Single-pass membrane protein</topology>
    </subcellularLocation>
</comment>
<evidence type="ECO:0000256" key="3">
    <source>
        <dbReference type="ARBA" id="ARBA00012611"/>
    </source>
</evidence>
<dbReference type="FunFam" id="3.40.50.2000:FF:000109">
    <property type="entry name" value="Chitobiosyldiphosphodolichol beta-mannosyltransferase"/>
    <property type="match status" value="1"/>
</dbReference>
<comment type="pathway">
    <text evidence="2">Protein modification; protein glycosylation.</text>
</comment>
<evidence type="ECO:0000256" key="10">
    <source>
        <dbReference type="ARBA" id="ARBA00022968"/>
    </source>
</evidence>
<dbReference type="InterPro" id="IPR026051">
    <property type="entry name" value="ALG1-like"/>
</dbReference>
<accession>A0A6J1PZG4</accession>
<keyword evidence="9" id="KW-0256">Endoplasmic reticulum</keyword>
<name>A0A6J1PZG4_9HYME</name>
<keyword evidence="10" id="KW-0735">Signal-anchor</keyword>
<evidence type="ECO:0000313" key="22">
    <source>
        <dbReference type="RefSeq" id="XP_024874788.1"/>
    </source>
</evidence>
<comment type="catalytic activity">
    <reaction evidence="16">
        <text>an N,N'-diacetylchitobiosyl-diphospho-di-trans,poly-cis-dolichol + GDP-alpha-D-mannose = a beta-D-Man-(1-&gt;4)-beta-D-GlcNAc-(1-&gt;4)-alpha-D-GlcNAc-diphospho-di-trans,poly-cis-dolichol + GDP + H(+)</text>
        <dbReference type="Rhea" id="RHEA:13865"/>
        <dbReference type="Rhea" id="RHEA-COMP:19510"/>
        <dbReference type="Rhea" id="RHEA-COMP:19511"/>
        <dbReference type="ChEBI" id="CHEBI:15378"/>
        <dbReference type="ChEBI" id="CHEBI:57269"/>
        <dbReference type="ChEBI" id="CHEBI:57527"/>
        <dbReference type="ChEBI" id="CHEBI:58189"/>
        <dbReference type="ChEBI" id="CHEBI:58472"/>
        <dbReference type="EC" id="2.4.1.142"/>
    </reaction>
    <physiologicalReaction direction="left-to-right" evidence="16">
        <dbReference type="Rhea" id="RHEA:13866"/>
    </physiologicalReaction>
</comment>
<evidence type="ECO:0000256" key="20">
    <source>
        <dbReference type="SAM" id="Phobius"/>
    </source>
</evidence>
<organism evidence="21 22">
    <name type="scientific">Temnothorax curvispinosus</name>
    <dbReference type="NCBI Taxonomy" id="300111"/>
    <lineage>
        <taxon>Eukaryota</taxon>
        <taxon>Metazoa</taxon>
        <taxon>Ecdysozoa</taxon>
        <taxon>Arthropoda</taxon>
        <taxon>Hexapoda</taxon>
        <taxon>Insecta</taxon>
        <taxon>Pterygota</taxon>
        <taxon>Neoptera</taxon>
        <taxon>Endopterygota</taxon>
        <taxon>Hymenoptera</taxon>
        <taxon>Apocrita</taxon>
        <taxon>Aculeata</taxon>
        <taxon>Formicoidea</taxon>
        <taxon>Formicidae</taxon>
        <taxon>Myrmicinae</taxon>
        <taxon>Temnothorax</taxon>
    </lineage>
</organism>
<feature type="transmembrane region" description="Helical" evidence="20">
    <location>
        <begin position="20"/>
        <end position="38"/>
    </location>
</feature>
<dbReference type="Proteomes" id="UP000504618">
    <property type="component" value="Unplaced"/>
</dbReference>
<keyword evidence="21" id="KW-1185">Reference proteome</keyword>
<dbReference type="EC" id="2.4.1.142" evidence="3"/>
<evidence type="ECO:0000256" key="15">
    <source>
        <dbReference type="ARBA" id="ARBA00033088"/>
    </source>
</evidence>
<protein>
    <recommendedName>
        <fullName evidence="4">Chitobiosyldiphosphodolichol beta-mannosyltransferase</fullName>
        <ecNumber evidence="3">2.4.1.142</ecNumber>
    </recommendedName>
    <alternativeName>
        <fullName evidence="19">Asparagine-linked glycosylation protein 1 homolog</fullName>
    </alternativeName>
    <alternativeName>
        <fullName evidence="14">Beta-1,4-mannosyltransferase</fullName>
    </alternativeName>
    <alternativeName>
        <fullName evidence="15">GDP-Man:GlcNAc2-PP-dolichol mannosyltransferase</fullName>
    </alternativeName>
    <alternativeName>
        <fullName evidence="13">GDP-mannose-dolichol diphosphochitobiose mannosyltransferase</fullName>
    </alternativeName>
</protein>
<evidence type="ECO:0000256" key="5">
    <source>
        <dbReference type="ARBA" id="ARBA00022553"/>
    </source>
</evidence>
<feature type="transmembrane region" description="Helical" evidence="20">
    <location>
        <begin position="87"/>
        <end position="106"/>
    </location>
</feature>
<evidence type="ECO:0000256" key="19">
    <source>
        <dbReference type="ARBA" id="ARBA00082785"/>
    </source>
</evidence>
<evidence type="ECO:0000256" key="18">
    <source>
        <dbReference type="ARBA" id="ARBA00061237"/>
    </source>
</evidence>
<keyword evidence="11 20" id="KW-1133">Transmembrane helix</keyword>
<dbReference type="PANTHER" id="PTHR13036:SF0">
    <property type="entry name" value="CHITOBIOSYLDIPHOSPHODOLICHOL BETA-MANNOSYLTRANSFERASE"/>
    <property type="match status" value="1"/>
</dbReference>
<evidence type="ECO:0000256" key="6">
    <source>
        <dbReference type="ARBA" id="ARBA00022676"/>
    </source>
</evidence>
<keyword evidence="6" id="KW-0328">Glycosyltransferase</keyword>
<sequence>MQSSLLNGFIICSGFVAAKLHTFYTYFVISFVIIYNFLDNRPAILDGPPRERPEWSEPPELWNALESRVTQPTQVTLGHAPSFSFEMLTLIFLLLPLVLFVARNVYLKKFKSGKNVCVLVLGDIGRSPRMQYHAISFAREGFTVDVVGYPGSPPRREISENARVRLHYLRPPPDLQNSVPRLLCYVVKVVWQTADLSWLLLRKRISDSLITQNPPAIPTIPVCWFYCVLIQAQFTIDWHNYAHSLMALSLGENHVLVRLARRIETTFGRRAKNNFCVTKAMKEDLEKKWAIQAKILYDRPTDNFRPITVAEKDEFLCKLTEKYDLSVPCSPRRFGFIVSSTSWTEDEDFSILLNALQEYEDACEASELNLPDLICAITGKGPLKDFYMAIINLKNWQHVTVKTPWLENEDYPKILASADLGVCLHTSSSGLDLPMKVVDMFGCRLPVCAYNFNCLSELVRHNENSLVFADEKELAEQLKMWFRDFPNNETQRHMREKFQETMFASQQNHNDWHENWKFNVLPCFRE</sequence>
<dbReference type="GeneID" id="112456472"/>
<comment type="similarity">
    <text evidence="18">Belongs to the glycosyltransferase group 1 family. Glycosyltransferase 33 subfamily.</text>
</comment>
<comment type="function">
    <text evidence="17">Mannosyltransferase that operates in the biosynthetic pathway of dolichol-linked oligosaccharides, the glycan precursors employed in protein asparagine (N)-glycosylation. The assembly of dolichol-linked oligosaccharides begins on the cytosolic side of the endoplasmic reticulum membrane and finishes in its lumen. The sequential addition of sugars to dolichol pyrophosphate produces dolichol-linked oligosaccharides containing fourteen sugars, including two GlcNAcs, nine mannoses and three glucoses. Once assembled, the oligosaccharide is transferred from the lipid to nascent proteins by oligosaccharyltransferases. Catalyzes, on the cytoplasmic face of the endoplasmic reticulum, the addition of the first mannose residues to the dolichol-linked oligosaccharide chain, to produce Man1GlcNAc(2)-PP-dolichol core oligosaccharide. Man1GlcNAc(2)-PP-dolichol is a substrate for ALG2, the following enzyme in the biosynthetic pathway.</text>
</comment>
<dbReference type="CTD" id="56052"/>
<evidence type="ECO:0000256" key="2">
    <source>
        <dbReference type="ARBA" id="ARBA00004922"/>
    </source>
</evidence>
<proteinExistence type="inferred from homology"/>
<keyword evidence="8 20" id="KW-0812">Transmembrane</keyword>
<dbReference type="RefSeq" id="XP_024874788.1">
    <property type="nucleotide sequence ID" value="XM_025019020.1"/>
</dbReference>
<dbReference type="GO" id="GO:0005789">
    <property type="term" value="C:endoplasmic reticulum membrane"/>
    <property type="evidence" value="ECO:0007669"/>
    <property type="project" value="UniProtKB-SubCell"/>
</dbReference>
<dbReference type="PANTHER" id="PTHR13036">
    <property type="entry name" value="BETA1,4 MANNOSYLTRANSFERASE"/>
    <property type="match status" value="1"/>
</dbReference>
<dbReference type="Gene3D" id="3.40.50.2000">
    <property type="entry name" value="Glycogen Phosphorylase B"/>
    <property type="match status" value="1"/>
</dbReference>
<dbReference type="AlphaFoldDB" id="A0A6J1PZG4"/>
<evidence type="ECO:0000256" key="17">
    <source>
        <dbReference type="ARBA" id="ARBA00056362"/>
    </source>
</evidence>
<reference evidence="22" key="1">
    <citation type="submission" date="2025-08" db="UniProtKB">
        <authorList>
            <consortium name="RefSeq"/>
        </authorList>
    </citation>
    <scope>IDENTIFICATION</scope>
    <source>
        <tissue evidence="22">Whole body</tissue>
    </source>
</reference>
<evidence type="ECO:0000313" key="21">
    <source>
        <dbReference type="Proteomes" id="UP000504618"/>
    </source>
</evidence>
<evidence type="ECO:0000256" key="9">
    <source>
        <dbReference type="ARBA" id="ARBA00022824"/>
    </source>
</evidence>
<evidence type="ECO:0000256" key="14">
    <source>
        <dbReference type="ARBA" id="ARBA00031566"/>
    </source>
</evidence>
<dbReference type="OrthoDB" id="614844at2759"/>
<evidence type="ECO:0000256" key="13">
    <source>
        <dbReference type="ARBA" id="ARBA00031434"/>
    </source>
</evidence>
<evidence type="ECO:0000256" key="11">
    <source>
        <dbReference type="ARBA" id="ARBA00022989"/>
    </source>
</evidence>
<evidence type="ECO:0000256" key="12">
    <source>
        <dbReference type="ARBA" id="ARBA00023136"/>
    </source>
</evidence>
<gene>
    <name evidence="22" type="primary">LOC112456472</name>
</gene>
<evidence type="ECO:0000256" key="7">
    <source>
        <dbReference type="ARBA" id="ARBA00022679"/>
    </source>
</evidence>
<dbReference type="Pfam" id="PF13692">
    <property type="entry name" value="Glyco_trans_1_4"/>
    <property type="match status" value="1"/>
</dbReference>